<comment type="similarity">
    <text evidence="9">Belongs to the SecE/SEC61-gamma family.</text>
</comment>
<accession>A0A6L5Y3X8</accession>
<evidence type="ECO:0000313" key="11">
    <source>
        <dbReference type="EMBL" id="MST51400.1"/>
    </source>
</evidence>
<proteinExistence type="inferred from homology"/>
<keyword evidence="12" id="KW-1185">Reference proteome</keyword>
<dbReference type="HAMAP" id="MF_00422">
    <property type="entry name" value="SecE"/>
    <property type="match status" value="1"/>
</dbReference>
<protein>
    <recommendedName>
        <fullName evidence="9">Protein translocase subunit SecE</fullName>
    </recommendedName>
</protein>
<dbReference type="PRINTS" id="PR01650">
    <property type="entry name" value="SECETRNLCASE"/>
</dbReference>
<evidence type="ECO:0000256" key="2">
    <source>
        <dbReference type="ARBA" id="ARBA00022448"/>
    </source>
</evidence>
<dbReference type="InterPro" id="IPR001901">
    <property type="entry name" value="Translocase_SecE/Sec61-g"/>
</dbReference>
<dbReference type="GeneID" id="303114384"/>
<evidence type="ECO:0000256" key="4">
    <source>
        <dbReference type="ARBA" id="ARBA00022692"/>
    </source>
</evidence>
<comment type="caution">
    <text evidence="11">The sequence shown here is derived from an EMBL/GenBank/DDBJ whole genome shotgun (WGS) entry which is preliminary data.</text>
</comment>
<feature type="region of interest" description="Disordered" evidence="10">
    <location>
        <begin position="1"/>
        <end position="37"/>
    </location>
</feature>
<keyword evidence="3 9" id="KW-1003">Cell membrane</keyword>
<comment type="subunit">
    <text evidence="9">Component of the Sec protein translocase complex. Heterotrimer consisting of SecY, SecE and SecG subunits. The heterotrimers can form oligomers, although 1 heterotrimer is thought to be able to translocate proteins. Interacts with the ribosome. Interacts with SecDF, and other proteins may be involved. Interacts with SecA.</text>
</comment>
<dbReference type="InterPro" id="IPR005807">
    <property type="entry name" value="SecE_bac"/>
</dbReference>
<evidence type="ECO:0000256" key="8">
    <source>
        <dbReference type="ARBA" id="ARBA00023136"/>
    </source>
</evidence>
<dbReference type="Proteomes" id="UP000474676">
    <property type="component" value="Unassembled WGS sequence"/>
</dbReference>
<keyword evidence="8 9" id="KW-0472">Membrane</keyword>
<dbReference type="InterPro" id="IPR038379">
    <property type="entry name" value="SecE_sf"/>
</dbReference>
<dbReference type="NCBIfam" id="TIGR00964">
    <property type="entry name" value="secE_bact"/>
    <property type="match status" value="1"/>
</dbReference>
<evidence type="ECO:0000256" key="5">
    <source>
        <dbReference type="ARBA" id="ARBA00022927"/>
    </source>
</evidence>
<evidence type="ECO:0000256" key="3">
    <source>
        <dbReference type="ARBA" id="ARBA00022475"/>
    </source>
</evidence>
<evidence type="ECO:0000256" key="9">
    <source>
        <dbReference type="HAMAP-Rule" id="MF_00422"/>
    </source>
</evidence>
<keyword evidence="4 9" id="KW-0812">Transmembrane</keyword>
<evidence type="ECO:0000256" key="7">
    <source>
        <dbReference type="ARBA" id="ARBA00023010"/>
    </source>
</evidence>
<dbReference type="GO" id="GO:0006605">
    <property type="term" value="P:protein targeting"/>
    <property type="evidence" value="ECO:0007669"/>
    <property type="project" value="UniProtKB-UniRule"/>
</dbReference>
<evidence type="ECO:0000313" key="12">
    <source>
        <dbReference type="Proteomes" id="UP000474676"/>
    </source>
</evidence>
<dbReference type="GO" id="GO:0009306">
    <property type="term" value="P:protein secretion"/>
    <property type="evidence" value="ECO:0007669"/>
    <property type="project" value="UniProtKB-UniRule"/>
</dbReference>
<dbReference type="EMBL" id="VUMZ01000002">
    <property type="protein sequence ID" value="MST51400.1"/>
    <property type="molecule type" value="Genomic_DNA"/>
</dbReference>
<keyword evidence="7 9" id="KW-0811">Translocation</keyword>
<dbReference type="GO" id="GO:0065002">
    <property type="term" value="P:intracellular protein transmembrane transport"/>
    <property type="evidence" value="ECO:0007669"/>
    <property type="project" value="UniProtKB-UniRule"/>
</dbReference>
<gene>
    <name evidence="9 11" type="primary">secE</name>
    <name evidence="11" type="ORF">FYJ64_03530</name>
</gene>
<sequence>MSNKKPKVKKAVTTESVKADRARRAAQAANQRKDKDKITSREYWKGVKTEMSKVVWPTRKELGAFTVVVICTCAVFALGFWAVDSGFLAILKAILGVTLS</sequence>
<dbReference type="GO" id="GO:0043952">
    <property type="term" value="P:protein transport by the Sec complex"/>
    <property type="evidence" value="ECO:0007669"/>
    <property type="project" value="UniProtKB-UniRule"/>
</dbReference>
<name>A0A6L5Y3X8_9FIRM</name>
<dbReference type="GO" id="GO:0008320">
    <property type="term" value="F:protein transmembrane transporter activity"/>
    <property type="evidence" value="ECO:0007669"/>
    <property type="project" value="UniProtKB-UniRule"/>
</dbReference>
<evidence type="ECO:0000256" key="1">
    <source>
        <dbReference type="ARBA" id="ARBA00004370"/>
    </source>
</evidence>
<comment type="function">
    <text evidence="9">Essential subunit of the Sec protein translocation channel SecYEG. Clamps together the 2 halves of SecY. May contact the channel plug during translocation.</text>
</comment>
<keyword evidence="2 9" id="KW-0813">Transport</keyword>
<organism evidence="11 12">
    <name type="scientific">Hornefia butyriciproducens</name>
    <dbReference type="NCBI Taxonomy" id="2652293"/>
    <lineage>
        <taxon>Bacteria</taxon>
        <taxon>Bacillati</taxon>
        <taxon>Bacillota</taxon>
        <taxon>Clostridia</taxon>
        <taxon>Peptostreptococcales</taxon>
        <taxon>Anaerovoracaceae</taxon>
        <taxon>Hornefia</taxon>
    </lineage>
</organism>
<feature type="compositionally biased region" description="Basic residues" evidence="10">
    <location>
        <begin position="1"/>
        <end position="10"/>
    </location>
</feature>
<reference evidence="11 12" key="1">
    <citation type="submission" date="2019-08" db="EMBL/GenBank/DDBJ databases">
        <title>In-depth cultivation of the pig gut microbiome towards novel bacterial diversity and tailored functional studies.</title>
        <authorList>
            <person name="Wylensek D."/>
            <person name="Hitch T.C.A."/>
            <person name="Clavel T."/>
        </authorList>
    </citation>
    <scope>NUCLEOTIDE SEQUENCE [LARGE SCALE GENOMIC DNA]</scope>
    <source>
        <strain evidence="11 12">WCA-MUC-591-APC-3H</strain>
    </source>
</reference>
<dbReference type="PANTHER" id="PTHR33910">
    <property type="entry name" value="PROTEIN TRANSLOCASE SUBUNIT SECE"/>
    <property type="match status" value="1"/>
</dbReference>
<evidence type="ECO:0000256" key="6">
    <source>
        <dbReference type="ARBA" id="ARBA00022989"/>
    </source>
</evidence>
<dbReference type="PANTHER" id="PTHR33910:SF1">
    <property type="entry name" value="PROTEIN TRANSLOCASE SUBUNIT SECE"/>
    <property type="match status" value="1"/>
</dbReference>
<keyword evidence="5 9" id="KW-0653">Protein transport</keyword>
<feature type="transmembrane region" description="Helical" evidence="9">
    <location>
        <begin position="62"/>
        <end position="83"/>
    </location>
</feature>
<dbReference type="Pfam" id="PF00584">
    <property type="entry name" value="SecE"/>
    <property type="match status" value="1"/>
</dbReference>
<dbReference type="Gene3D" id="1.20.5.1030">
    <property type="entry name" value="Preprotein translocase secy subunit"/>
    <property type="match status" value="1"/>
</dbReference>
<keyword evidence="6 9" id="KW-1133">Transmembrane helix</keyword>
<comment type="subcellular location">
    <subcellularLocation>
        <location evidence="9">Cell membrane</location>
        <topology evidence="9">Single-pass membrane protein</topology>
    </subcellularLocation>
    <subcellularLocation>
        <location evidence="1">Membrane</location>
    </subcellularLocation>
</comment>
<evidence type="ECO:0000256" key="10">
    <source>
        <dbReference type="SAM" id="MobiDB-lite"/>
    </source>
</evidence>
<dbReference type="AlphaFoldDB" id="A0A6L5Y3X8"/>
<dbReference type="GO" id="GO:0005886">
    <property type="term" value="C:plasma membrane"/>
    <property type="evidence" value="ECO:0007669"/>
    <property type="project" value="UniProtKB-SubCell"/>
</dbReference>
<dbReference type="RefSeq" id="WP_154573872.1">
    <property type="nucleotide sequence ID" value="NZ_JAQXGS010000134.1"/>
</dbReference>